<keyword evidence="3" id="KW-0540">Nuclease</keyword>
<dbReference type="GO" id="GO:0004519">
    <property type="term" value="F:endonuclease activity"/>
    <property type="evidence" value="ECO:0007669"/>
    <property type="project" value="UniProtKB-KW"/>
</dbReference>
<evidence type="ECO:0000313" key="3">
    <source>
        <dbReference type="EMBL" id="WLV24027.1"/>
    </source>
</evidence>
<evidence type="ECO:0000313" key="4">
    <source>
        <dbReference type="Proteomes" id="UP001180087"/>
    </source>
</evidence>
<dbReference type="InterPro" id="IPR011335">
    <property type="entry name" value="Restrct_endonuc-II-like"/>
</dbReference>
<dbReference type="InterPro" id="IPR008538">
    <property type="entry name" value="Uma2"/>
</dbReference>
<proteinExistence type="predicted"/>
<dbReference type="Pfam" id="PF05685">
    <property type="entry name" value="Uma2"/>
    <property type="match status" value="1"/>
</dbReference>
<reference evidence="3" key="1">
    <citation type="submission" date="2023-06" db="EMBL/GenBank/DDBJ databases">
        <title>A Treasure from Seagulls: Isolation and Description of Aciduricobacillus qingdaonensis gen. nov., sp. nov., a Rare Obligately Uric Acid-utilizing Member in the Family Bacillaceae.</title>
        <authorList>
            <person name="Liu W."/>
            <person name="Wang B."/>
        </authorList>
    </citation>
    <scope>NUCLEOTIDE SEQUENCE</scope>
    <source>
        <strain evidence="3">44XB</strain>
    </source>
</reference>
<keyword evidence="3" id="KW-0378">Hydrolase</keyword>
<name>A0ABY9KTG5_9BACI</name>
<dbReference type="PANTHER" id="PTHR34107">
    <property type="entry name" value="SLL0198 PROTEIN-RELATED"/>
    <property type="match status" value="1"/>
</dbReference>
<feature type="region of interest" description="Disordered" evidence="1">
    <location>
        <begin position="1"/>
        <end position="22"/>
    </location>
</feature>
<dbReference type="SUPFAM" id="SSF52980">
    <property type="entry name" value="Restriction endonuclease-like"/>
    <property type="match status" value="1"/>
</dbReference>
<dbReference type="EMBL" id="CP129113">
    <property type="protein sequence ID" value="WLV24027.1"/>
    <property type="molecule type" value="Genomic_DNA"/>
</dbReference>
<feature type="compositionally biased region" description="Basic and acidic residues" evidence="1">
    <location>
        <begin position="1"/>
        <end position="11"/>
    </location>
</feature>
<sequence>MTNRQISERVQSKTNSHTRLQTPEALVGELMRTPAPPPSHQLIVQKILRLLYTAIGETHVILQAPCDLQLTMNKFRQPDLMVISRHRKDIIAEHAVIGPPDAVIEVLSPSSRPLDCREKIKDYAAFGIKEYWIADPDQYTLLQYILPAGGIQYIRAAAYQGHDSVHFHQSADKLFVADDLWSGF</sequence>
<dbReference type="InterPro" id="IPR012296">
    <property type="entry name" value="Nuclease_put_TT1808"/>
</dbReference>
<keyword evidence="3" id="KW-0255">Endonuclease</keyword>
<dbReference type="PANTHER" id="PTHR34107:SF4">
    <property type="entry name" value="SLL1222 PROTEIN"/>
    <property type="match status" value="1"/>
</dbReference>
<feature type="compositionally biased region" description="Polar residues" evidence="1">
    <location>
        <begin position="12"/>
        <end position="21"/>
    </location>
</feature>
<dbReference type="CDD" id="cd06260">
    <property type="entry name" value="DUF820-like"/>
    <property type="match status" value="1"/>
</dbReference>
<protein>
    <submittedName>
        <fullName evidence="3">Uma2 family endonuclease</fullName>
    </submittedName>
</protein>
<evidence type="ECO:0000256" key="1">
    <source>
        <dbReference type="SAM" id="MobiDB-lite"/>
    </source>
</evidence>
<gene>
    <name evidence="3" type="ORF">QR721_10325</name>
</gene>
<dbReference type="RefSeq" id="WP_348026642.1">
    <property type="nucleotide sequence ID" value="NZ_CP129113.1"/>
</dbReference>
<dbReference type="Proteomes" id="UP001180087">
    <property type="component" value="Chromosome"/>
</dbReference>
<organism evidence="3 4">
    <name type="scientific">Aciduricibacillus chroicocephali</name>
    <dbReference type="NCBI Taxonomy" id="3054939"/>
    <lineage>
        <taxon>Bacteria</taxon>
        <taxon>Bacillati</taxon>
        <taxon>Bacillota</taxon>
        <taxon>Bacilli</taxon>
        <taxon>Bacillales</taxon>
        <taxon>Bacillaceae</taxon>
        <taxon>Aciduricibacillus</taxon>
    </lineage>
</organism>
<accession>A0ABY9KTG5</accession>
<feature type="domain" description="Putative restriction endonuclease" evidence="2">
    <location>
        <begin position="26"/>
        <end position="165"/>
    </location>
</feature>
<keyword evidence="4" id="KW-1185">Reference proteome</keyword>
<evidence type="ECO:0000259" key="2">
    <source>
        <dbReference type="Pfam" id="PF05685"/>
    </source>
</evidence>
<dbReference type="Gene3D" id="3.90.1570.10">
    <property type="entry name" value="tt1808, chain A"/>
    <property type="match status" value="1"/>
</dbReference>